<dbReference type="STRING" id="1123402.SAMN02583745_01135"/>
<organism evidence="2 3">
    <name type="scientific">Thorsellia anophelis DSM 18579</name>
    <dbReference type="NCBI Taxonomy" id="1123402"/>
    <lineage>
        <taxon>Bacteria</taxon>
        <taxon>Pseudomonadati</taxon>
        <taxon>Pseudomonadota</taxon>
        <taxon>Gammaproteobacteria</taxon>
        <taxon>Enterobacterales</taxon>
        <taxon>Thorselliaceae</taxon>
        <taxon>Thorsellia</taxon>
    </lineage>
</organism>
<keyword evidence="1" id="KW-0732">Signal</keyword>
<dbReference type="Pfam" id="PF07148">
    <property type="entry name" value="MalM"/>
    <property type="match status" value="1"/>
</dbReference>
<evidence type="ECO:0000313" key="2">
    <source>
        <dbReference type="EMBL" id="SET01460.1"/>
    </source>
</evidence>
<keyword evidence="3" id="KW-1185">Reference proteome</keyword>
<dbReference type="AlphaFoldDB" id="A0A1I0B4P1"/>
<dbReference type="EMBL" id="FOHV01000007">
    <property type="protein sequence ID" value="SET01460.1"/>
    <property type="molecule type" value="Genomic_DNA"/>
</dbReference>
<feature type="chain" id="PRO_5017390192" evidence="1">
    <location>
        <begin position="32"/>
        <end position="304"/>
    </location>
</feature>
<sequence length="304" mass="32879">MKKQTSKLTNQILKVLTISTMSVFFAYPSFADSEPKIPAIYAQDVQGIQWETFIPNIKKEVVIGSGSPSINSAGINGRIAAITMPADRGTLDINITSVIENSQVFIPNVLVLDESFQPAAFFASKHFKYEQAGIMSNDRVEGKIKLTPAIGQKQIYLVIFTSPEDLKGQTTMVAAAKAYAAGTGHAIPDIPDPIARHASEGRLIVEVKAQNNSNDNVIVGLPLFNSSDKDVVKAELLSSNVNTATTVNQAPKPILSETANYFDENIKNAVAAGDINKALQLLEEAERLGSKTARNTFVKSIEQK</sequence>
<dbReference type="GO" id="GO:0008643">
    <property type="term" value="P:carbohydrate transport"/>
    <property type="evidence" value="ECO:0007669"/>
    <property type="project" value="InterPro"/>
</dbReference>
<dbReference type="NCBIfam" id="NF007855">
    <property type="entry name" value="PRK10564.1"/>
    <property type="match status" value="1"/>
</dbReference>
<proteinExistence type="predicted"/>
<dbReference type="Proteomes" id="UP000242642">
    <property type="component" value="Unassembled WGS sequence"/>
</dbReference>
<feature type="signal peptide" evidence="1">
    <location>
        <begin position="1"/>
        <end position="31"/>
    </location>
</feature>
<reference evidence="3" key="1">
    <citation type="submission" date="2016-10" db="EMBL/GenBank/DDBJ databases">
        <authorList>
            <person name="Varghese N."/>
            <person name="Submissions S."/>
        </authorList>
    </citation>
    <scope>NUCLEOTIDE SEQUENCE [LARGE SCALE GENOMIC DNA]</scope>
    <source>
        <strain evidence="3">DSM 18579</strain>
    </source>
</reference>
<evidence type="ECO:0000256" key="1">
    <source>
        <dbReference type="SAM" id="SignalP"/>
    </source>
</evidence>
<dbReference type="GO" id="GO:0042597">
    <property type="term" value="C:periplasmic space"/>
    <property type="evidence" value="ECO:0007669"/>
    <property type="project" value="InterPro"/>
</dbReference>
<dbReference type="InterPro" id="IPR010794">
    <property type="entry name" value="MalM"/>
</dbReference>
<name>A0A1I0B4P1_9GAMM</name>
<gene>
    <name evidence="2" type="ORF">SAMN02583745_01135</name>
</gene>
<evidence type="ECO:0000313" key="3">
    <source>
        <dbReference type="Proteomes" id="UP000242642"/>
    </source>
</evidence>
<protein>
    <submittedName>
        <fullName evidence="2">Maltose operon protein</fullName>
    </submittedName>
</protein>
<dbReference type="RefSeq" id="WP_177168591.1">
    <property type="nucleotide sequence ID" value="NZ_FOHV01000007.1"/>
</dbReference>
<accession>A0A1I0B4P1</accession>